<organism evidence="7 8">
    <name type="scientific">Marinobacterium aestuariivivens</name>
    <dbReference type="NCBI Taxonomy" id="1698799"/>
    <lineage>
        <taxon>Bacteria</taxon>
        <taxon>Pseudomonadati</taxon>
        <taxon>Pseudomonadota</taxon>
        <taxon>Gammaproteobacteria</taxon>
        <taxon>Oceanospirillales</taxon>
        <taxon>Oceanospirillaceae</taxon>
        <taxon>Marinobacterium</taxon>
    </lineage>
</organism>
<dbReference type="PANTHER" id="PTHR43761">
    <property type="entry name" value="D-ISOMER SPECIFIC 2-HYDROXYACID DEHYDROGENASE FAMILY PROTEIN (AFU_ORTHOLOGUE AFUA_1G13630)"/>
    <property type="match status" value="1"/>
</dbReference>
<dbReference type="InterPro" id="IPR006139">
    <property type="entry name" value="D-isomer_2_OHA_DH_cat_dom"/>
</dbReference>
<evidence type="ECO:0000256" key="1">
    <source>
        <dbReference type="ARBA" id="ARBA00005854"/>
    </source>
</evidence>
<keyword evidence="3" id="KW-0520">NAD</keyword>
<comment type="caution">
    <text evidence="7">The sequence shown here is derived from an EMBL/GenBank/DDBJ whole genome shotgun (WGS) entry which is preliminary data.</text>
</comment>
<evidence type="ECO:0000313" key="7">
    <source>
        <dbReference type="EMBL" id="MFC6672395.1"/>
    </source>
</evidence>
<reference evidence="8" key="1">
    <citation type="journal article" date="2019" name="Int. J. Syst. Evol. Microbiol.">
        <title>The Global Catalogue of Microorganisms (GCM) 10K type strain sequencing project: providing services to taxonomists for standard genome sequencing and annotation.</title>
        <authorList>
            <consortium name="The Broad Institute Genomics Platform"/>
            <consortium name="The Broad Institute Genome Sequencing Center for Infectious Disease"/>
            <person name="Wu L."/>
            <person name="Ma J."/>
        </authorList>
    </citation>
    <scope>NUCLEOTIDE SEQUENCE [LARGE SCALE GENOMIC DNA]</scope>
    <source>
        <strain evidence="8">NBRC 111756</strain>
    </source>
</reference>
<sequence length="199" mass="21641">MKKAVFLDLESLEDLDLSVLSALFEDFETHMATASEQVAARIADAEVVLVNKVRLGAAALEQATALKLIAVVATGTNNVDLEAARRLGIQVSNCRAYGNDSVIQHVFALMLALHTRLIDYDRAVRAGRWQQATQFCFLDYPITELAGKTLGIVGYGNLGQGVARIAEAFDMKVVVAQRPGGAPQAGRTPWMSCCRRWTC</sequence>
<dbReference type="PANTHER" id="PTHR43761:SF1">
    <property type="entry name" value="D-ISOMER SPECIFIC 2-HYDROXYACID DEHYDROGENASE CATALYTIC DOMAIN-CONTAINING PROTEIN-RELATED"/>
    <property type="match status" value="1"/>
</dbReference>
<accession>A0ABW2A4E4</accession>
<proteinExistence type="inferred from homology"/>
<dbReference type="InterPro" id="IPR036291">
    <property type="entry name" value="NAD(P)-bd_dom_sf"/>
</dbReference>
<evidence type="ECO:0000313" key="8">
    <source>
        <dbReference type="Proteomes" id="UP001596422"/>
    </source>
</evidence>
<evidence type="ECO:0000259" key="6">
    <source>
        <dbReference type="Pfam" id="PF02826"/>
    </source>
</evidence>
<protein>
    <submittedName>
        <fullName evidence="7">NAD(P)-dependent oxidoreductase</fullName>
    </submittedName>
</protein>
<dbReference type="Proteomes" id="UP001596422">
    <property type="component" value="Unassembled WGS sequence"/>
</dbReference>
<evidence type="ECO:0000259" key="5">
    <source>
        <dbReference type="Pfam" id="PF00389"/>
    </source>
</evidence>
<gene>
    <name evidence="7" type="ORF">ACFQDL_21750</name>
</gene>
<dbReference type="InterPro" id="IPR006140">
    <property type="entry name" value="D-isomer_DH_NAD-bd"/>
</dbReference>
<dbReference type="RefSeq" id="WP_379910837.1">
    <property type="nucleotide sequence ID" value="NZ_JBHSWE010000001.1"/>
</dbReference>
<dbReference type="Pfam" id="PF00389">
    <property type="entry name" value="2-Hacid_dh"/>
    <property type="match status" value="1"/>
</dbReference>
<name>A0ABW2A4E4_9GAMM</name>
<keyword evidence="2 4" id="KW-0560">Oxidoreductase</keyword>
<dbReference type="SUPFAM" id="SSF51735">
    <property type="entry name" value="NAD(P)-binding Rossmann-fold domains"/>
    <property type="match status" value="1"/>
</dbReference>
<feature type="domain" description="D-isomer specific 2-hydroxyacid dehydrogenase NAD-binding" evidence="6">
    <location>
        <begin position="107"/>
        <end position="179"/>
    </location>
</feature>
<keyword evidence="8" id="KW-1185">Reference proteome</keyword>
<comment type="similarity">
    <text evidence="1 4">Belongs to the D-isomer specific 2-hydroxyacid dehydrogenase family.</text>
</comment>
<dbReference type="Gene3D" id="3.40.50.720">
    <property type="entry name" value="NAD(P)-binding Rossmann-like Domain"/>
    <property type="match status" value="2"/>
</dbReference>
<dbReference type="InterPro" id="IPR050418">
    <property type="entry name" value="D-iso_2-hydroxyacid_DH_PdxB"/>
</dbReference>
<evidence type="ECO:0000256" key="2">
    <source>
        <dbReference type="ARBA" id="ARBA00023002"/>
    </source>
</evidence>
<feature type="domain" description="D-isomer specific 2-hydroxyacid dehydrogenase catalytic" evidence="5">
    <location>
        <begin position="13"/>
        <end position="106"/>
    </location>
</feature>
<dbReference type="SUPFAM" id="SSF52283">
    <property type="entry name" value="Formate/glycerate dehydrogenase catalytic domain-like"/>
    <property type="match status" value="1"/>
</dbReference>
<dbReference type="EMBL" id="JBHSWE010000001">
    <property type="protein sequence ID" value="MFC6672395.1"/>
    <property type="molecule type" value="Genomic_DNA"/>
</dbReference>
<dbReference type="Pfam" id="PF02826">
    <property type="entry name" value="2-Hacid_dh_C"/>
    <property type="match status" value="1"/>
</dbReference>
<evidence type="ECO:0000256" key="3">
    <source>
        <dbReference type="ARBA" id="ARBA00023027"/>
    </source>
</evidence>
<evidence type="ECO:0000256" key="4">
    <source>
        <dbReference type="RuleBase" id="RU003719"/>
    </source>
</evidence>